<dbReference type="GO" id="GO:0016491">
    <property type="term" value="F:oxidoreductase activity"/>
    <property type="evidence" value="ECO:0007669"/>
    <property type="project" value="UniProtKB-KW"/>
</dbReference>
<dbReference type="GO" id="GO:0005507">
    <property type="term" value="F:copper ion binding"/>
    <property type="evidence" value="ECO:0007669"/>
    <property type="project" value="InterPro"/>
</dbReference>
<dbReference type="GO" id="GO:0005886">
    <property type="term" value="C:plasma membrane"/>
    <property type="evidence" value="ECO:0007669"/>
    <property type="project" value="TreeGrafter"/>
</dbReference>
<dbReference type="CDD" id="cd13884">
    <property type="entry name" value="CuRO_2_tcLCC_insect_like"/>
    <property type="match status" value="1"/>
</dbReference>
<evidence type="ECO:0000256" key="4">
    <source>
        <dbReference type="ARBA" id="ARBA00023008"/>
    </source>
</evidence>
<comment type="similarity">
    <text evidence="1">Belongs to the multicopper oxidase family.</text>
</comment>
<evidence type="ECO:0000256" key="1">
    <source>
        <dbReference type="ARBA" id="ARBA00010609"/>
    </source>
</evidence>
<dbReference type="AlphaFoldDB" id="A0A1S4EZC0"/>
<keyword evidence="4" id="KW-0186">Copper</keyword>
<evidence type="ECO:0000259" key="7">
    <source>
        <dbReference type="Pfam" id="PF07732"/>
    </source>
</evidence>
<dbReference type="PANTHER" id="PTHR11709">
    <property type="entry name" value="MULTI-COPPER OXIDASE"/>
    <property type="match status" value="1"/>
</dbReference>
<dbReference type="InterPro" id="IPR011706">
    <property type="entry name" value="Cu-oxidase_C"/>
</dbReference>
<reference evidence="8" key="2">
    <citation type="journal article" date="2007" name="Science">
        <title>Genome sequence of Aedes aegypti, a major arbovirus vector.</title>
        <authorList>
            <person name="Nene V."/>
            <person name="Wortman J.R."/>
            <person name="Lawson D."/>
            <person name="Haas B."/>
            <person name="Kodira C."/>
            <person name="Tu Z.J."/>
            <person name="Loftus B."/>
            <person name="Xi Z."/>
            <person name="Megy K."/>
            <person name="Grabherr M."/>
            <person name="Ren Q."/>
            <person name="Zdobnov E.M."/>
            <person name="Lobo N.F."/>
            <person name="Campbell K.S."/>
            <person name="Brown S.E."/>
            <person name="Bonaldo M.F."/>
            <person name="Zhu J."/>
            <person name="Sinkins S.P."/>
            <person name="Hogenkamp D.G."/>
            <person name="Amedeo P."/>
            <person name="Arensburger P."/>
            <person name="Atkinson P.W."/>
            <person name="Bidwell S."/>
            <person name="Biedler J."/>
            <person name="Birney E."/>
            <person name="Bruggner R.V."/>
            <person name="Costas J."/>
            <person name="Coy M.R."/>
            <person name="Crabtree J."/>
            <person name="Crawford M."/>
            <person name="Debruyn B."/>
            <person name="Decaprio D."/>
            <person name="Eiglmeier K."/>
            <person name="Eisenstadt E."/>
            <person name="El-Dorry H."/>
            <person name="Gelbart W.M."/>
            <person name="Gomes S.L."/>
            <person name="Hammond M."/>
            <person name="Hannick L.I."/>
            <person name="Hogan J.R."/>
            <person name="Holmes M.H."/>
            <person name="Jaffe D."/>
            <person name="Johnston J.S."/>
            <person name="Kennedy R.C."/>
            <person name="Koo H."/>
            <person name="Kravitz S."/>
            <person name="Kriventseva E.V."/>
            <person name="Kulp D."/>
            <person name="Labutti K."/>
            <person name="Lee E."/>
            <person name="Li S."/>
            <person name="Lovin D.D."/>
            <person name="Mao C."/>
            <person name="Mauceli E."/>
            <person name="Menck C.F."/>
            <person name="Miller J.R."/>
            <person name="Montgomery P."/>
            <person name="Mori A."/>
            <person name="Nascimento A.L."/>
            <person name="Naveira H.F."/>
            <person name="Nusbaum C."/>
            <person name="O'leary S."/>
            <person name="Orvis J."/>
            <person name="Pertea M."/>
            <person name="Quesneville H."/>
            <person name="Reidenbach K.R."/>
            <person name="Rogers Y.H."/>
            <person name="Roth C.W."/>
            <person name="Schneider J.R."/>
            <person name="Schatz M."/>
            <person name="Shumway M."/>
            <person name="Stanke M."/>
            <person name="Stinson E.O."/>
            <person name="Tubio J.M."/>
            <person name="Vanzee J.P."/>
            <person name="Verjovski-Almeida S."/>
            <person name="Werner D."/>
            <person name="White O."/>
            <person name="Wyder S."/>
            <person name="Zeng Q."/>
            <person name="Zhao Q."/>
            <person name="Zhao Y."/>
            <person name="Hill C.A."/>
            <person name="Raikhel A.S."/>
            <person name="Soares M.B."/>
            <person name="Knudson D.L."/>
            <person name="Lee N.H."/>
            <person name="Galagan J."/>
            <person name="Salzberg S.L."/>
            <person name="Paulsen I.T."/>
            <person name="Dimopoulos G."/>
            <person name="Collins F.H."/>
            <person name="Birren B."/>
            <person name="Fraser-Liggett C.M."/>
            <person name="Severson D.W."/>
        </authorList>
    </citation>
    <scope>NUCLEOTIDE SEQUENCE [LARGE SCALE GENOMIC DNA]</scope>
    <source>
        <strain evidence="8">Liverpool</strain>
    </source>
</reference>
<dbReference type="InterPro" id="IPR033138">
    <property type="entry name" value="Cu_oxidase_CS"/>
</dbReference>
<gene>
    <name evidence="8" type="ORF">AaeL_AAEL001640</name>
</gene>
<dbReference type="FunFam" id="2.60.40.420:FF:000031">
    <property type="entry name" value="Laccase-2 isoform A"/>
    <property type="match status" value="1"/>
</dbReference>
<dbReference type="PROSITE" id="PS00079">
    <property type="entry name" value="MULTICOPPER_OXIDASE1"/>
    <property type="match status" value="1"/>
</dbReference>
<keyword evidence="3" id="KW-0560">Oxidoreductase</keyword>
<dbReference type="InterPro" id="IPR011707">
    <property type="entry name" value="Cu-oxidase-like_N"/>
</dbReference>
<dbReference type="KEGG" id="aag:5571649"/>
<dbReference type="Proteomes" id="UP000682892">
    <property type="component" value="Unassembled WGS sequence"/>
</dbReference>
<dbReference type="OrthoDB" id="2121828at2759"/>
<dbReference type="InterPro" id="IPR008972">
    <property type="entry name" value="Cupredoxin"/>
</dbReference>
<dbReference type="HOGENOM" id="CLU_006504_8_1_1"/>
<evidence type="ECO:0000313" key="9">
    <source>
        <dbReference type="Proteomes" id="UP000682892"/>
    </source>
</evidence>
<keyword evidence="2" id="KW-0479">Metal-binding</keyword>
<dbReference type="FunFam" id="2.60.40.420:FF:000045">
    <property type="entry name" value="Laccase 2"/>
    <property type="match status" value="1"/>
</dbReference>
<evidence type="ECO:0000256" key="3">
    <source>
        <dbReference type="ARBA" id="ARBA00023002"/>
    </source>
</evidence>
<proteinExistence type="inferred from homology"/>
<dbReference type="PANTHER" id="PTHR11709:SF394">
    <property type="entry name" value="FI03373P-RELATED"/>
    <property type="match status" value="1"/>
</dbReference>
<organism evidence="8 9">
    <name type="scientific">Aedes aegypti</name>
    <name type="common">Yellowfever mosquito</name>
    <name type="synonym">Culex aegypti</name>
    <dbReference type="NCBI Taxonomy" id="7159"/>
    <lineage>
        <taxon>Eukaryota</taxon>
        <taxon>Metazoa</taxon>
        <taxon>Ecdysozoa</taxon>
        <taxon>Arthropoda</taxon>
        <taxon>Hexapoda</taxon>
        <taxon>Insecta</taxon>
        <taxon>Pterygota</taxon>
        <taxon>Neoptera</taxon>
        <taxon>Endopterygota</taxon>
        <taxon>Diptera</taxon>
        <taxon>Nematocera</taxon>
        <taxon>Culicoidea</taxon>
        <taxon>Culicidae</taxon>
        <taxon>Culicinae</taxon>
        <taxon>Aedini</taxon>
        <taxon>Aedes</taxon>
        <taxon>Stegomyia</taxon>
    </lineage>
</organism>
<accession>A0A1S4EZC0</accession>
<dbReference type="InterPro" id="IPR002355">
    <property type="entry name" value="Cu_oxidase_Cu_BS"/>
</dbReference>
<dbReference type="Pfam" id="PF07732">
    <property type="entry name" value="Cu-oxidase_3"/>
    <property type="match status" value="1"/>
</dbReference>
<reference evidence="8" key="1">
    <citation type="submission" date="2005-10" db="EMBL/GenBank/DDBJ databases">
        <authorList>
            <person name="Loftus B.J."/>
            <person name="Nene V.M."/>
            <person name="Hannick L.I."/>
            <person name="Bidwell S."/>
            <person name="Haas B."/>
            <person name="Amedeo P."/>
            <person name="Orvis J."/>
            <person name="Wortman J.R."/>
            <person name="White O.R."/>
            <person name="Salzberg S."/>
            <person name="Shumway M."/>
            <person name="Koo H."/>
            <person name="Zhao Y."/>
            <person name="Holmes M."/>
            <person name="Miller J."/>
            <person name="Schatz M."/>
            <person name="Pop M."/>
            <person name="Pai G."/>
            <person name="Utterback T."/>
            <person name="Rogers Y.-H."/>
            <person name="Kravitz S."/>
            <person name="Fraser C.M."/>
        </authorList>
    </citation>
    <scope>NUCLEOTIDE SEQUENCE</scope>
    <source>
        <strain evidence="8">Liverpool</strain>
    </source>
</reference>
<dbReference type="InterPro" id="IPR001117">
    <property type="entry name" value="Cu-oxidase_2nd"/>
</dbReference>
<dbReference type="GO" id="GO:0006826">
    <property type="term" value="P:iron ion transport"/>
    <property type="evidence" value="ECO:0007669"/>
    <property type="project" value="TreeGrafter"/>
</dbReference>
<feature type="domain" description="Plastocyanin-like" evidence="5">
    <location>
        <begin position="235"/>
        <end position="383"/>
    </location>
</feature>
<dbReference type="Pfam" id="PF07731">
    <property type="entry name" value="Cu-oxidase_2"/>
    <property type="match status" value="1"/>
</dbReference>
<sequence length="674" mass="77251">MWRTAVLFIAIFGCNVCASFYGFPLITKPKEIWDTLTNNFTVNDFTVLRYQPQQEQGLEIFPGEECDRTCSVDEPSRICYYKWVLESYAAMGSACWDCIRGNRTHCFHPQCVTANGMERSIVSINRKMPGPLIFVCQGDTIVVDVSNEMEGMSATIHWHGFRQMQSPWMDGVPMVTQCPIAPSTTFRYRFVAEEAGTHWYHSHSGYHMANGHLGAAVVRNPLDVNMALYDFDLSEHVMLISDWTLDSAERWVPGQQSSQMAVDSILINGRGRYTKEETGTKVDYTPLTVFRVRRNYRYRFRLISGGSQYCPFQLQIENHRMLVISTDGGAVKPHMVDTLISISGERYDFVINADQPVGNYWVRVRGAGFCSTLSVETFAILSYADPSISTESLMYPTLEPPEYGNAYPMGQTLNEQTATCYNSEDQFTCAADLETHEAHRDDKLINATPDVRLFLGFKMMHPDNRWLFSEYKPFITVREDFNTIAAANNISFRYPSFPLLIQPDLIIDENKQFCNSTHLPPGCDRLHLCFCTHRIKVKLNDIVELTLYDTAYERQNFYHPFHIHGHRFIITDMGRLPESAINSRLKYLQGRNFTQRPNGHNPPFKDTISIPNEGFVKTRFRASNPGFWFVHCHFEWHLGTGMGLVLQVGEVYQMLKAPPGFPRCDDYKPELRGT</sequence>
<feature type="domain" description="Plastocyanin-like" evidence="6">
    <location>
        <begin position="527"/>
        <end position="649"/>
    </location>
</feature>
<feature type="domain" description="Plastocyanin-like" evidence="7">
    <location>
        <begin position="113"/>
        <end position="221"/>
    </location>
</feature>
<dbReference type="OMA" id="DMERMAF"/>
<evidence type="ECO:0000313" key="8">
    <source>
        <dbReference type="EMBL" id="EAT47200.1"/>
    </source>
</evidence>
<evidence type="ECO:0000256" key="2">
    <source>
        <dbReference type="ARBA" id="ARBA00022723"/>
    </source>
</evidence>
<protein>
    <submittedName>
        <fullName evidence="8">AAEL001640-PA</fullName>
    </submittedName>
</protein>
<dbReference type="CDD" id="cd13858">
    <property type="entry name" value="CuRO_1_tcLCC2_insect_like"/>
    <property type="match status" value="1"/>
</dbReference>
<dbReference type="InterPro" id="IPR045087">
    <property type="entry name" value="Cu-oxidase_fam"/>
</dbReference>
<dbReference type="CDD" id="cd13905">
    <property type="entry name" value="CuRO_3_tcLLC2_insect_like"/>
    <property type="match status" value="1"/>
</dbReference>
<dbReference type="EMBL" id="CH477223">
    <property type="protein sequence ID" value="EAT47200.1"/>
    <property type="molecule type" value="Genomic_DNA"/>
</dbReference>
<dbReference type="PROSITE" id="PS00080">
    <property type="entry name" value="MULTICOPPER_OXIDASE2"/>
    <property type="match status" value="1"/>
</dbReference>
<evidence type="ECO:0000259" key="6">
    <source>
        <dbReference type="Pfam" id="PF07731"/>
    </source>
</evidence>
<dbReference type="SUPFAM" id="SSF49503">
    <property type="entry name" value="Cupredoxins"/>
    <property type="match status" value="3"/>
</dbReference>
<dbReference type="Pfam" id="PF00394">
    <property type="entry name" value="Cu-oxidase"/>
    <property type="match status" value="1"/>
</dbReference>
<evidence type="ECO:0000259" key="5">
    <source>
        <dbReference type="Pfam" id="PF00394"/>
    </source>
</evidence>
<name>A0A1S4EZC0_AEDAE</name>
<dbReference type="Gene3D" id="2.60.40.420">
    <property type="entry name" value="Cupredoxins - blue copper proteins"/>
    <property type="match status" value="3"/>
</dbReference>
<reference evidence="8" key="3">
    <citation type="submission" date="2012-09" db="EMBL/GenBank/DDBJ databases">
        <authorList>
            <consortium name="VectorBase"/>
        </authorList>
    </citation>
    <scope>NUCLEOTIDE SEQUENCE</scope>
    <source>
        <strain evidence="8">Liverpool</strain>
    </source>
</reference>